<sequence>MVAGGSPFLEFPCYSILDLQRTTGAGGDGELAGNLGKNGPLNGFSEWFTWRLHTGQPFCDPGLRQTTTMGWEDYFQSTAYIRSNIPIRNCRTARDVNYMLKKFIDAARRPYREFKNLYTRDLHYRPVLCFGTDFESQSKYDAFMAGRGACPHVDWLNLSPNKLRKANFPVYVHEQEVGEPVVFPPCNSSSNLESQNNIHENDVLHPLSLEAGGSITCSLRSTGSAT</sequence>
<organism evidence="2">
    <name type="scientific">Ajellomyces capsulatus (strain H88)</name>
    <name type="common">Darling's disease fungus</name>
    <name type="synonym">Histoplasma capsulatum</name>
    <dbReference type="NCBI Taxonomy" id="544711"/>
    <lineage>
        <taxon>Eukaryota</taxon>
        <taxon>Fungi</taxon>
        <taxon>Dikarya</taxon>
        <taxon>Ascomycota</taxon>
        <taxon>Pezizomycotina</taxon>
        <taxon>Eurotiomycetes</taxon>
        <taxon>Eurotiomycetidae</taxon>
        <taxon>Onygenales</taxon>
        <taxon>Ajellomycetaceae</taxon>
        <taxon>Histoplasma</taxon>
    </lineage>
</organism>
<dbReference type="EMBL" id="DS990637">
    <property type="protein sequence ID" value="EGC42715.1"/>
    <property type="molecule type" value="Genomic_DNA"/>
</dbReference>
<dbReference type="VEuPathDB" id="FungiDB:I7I53_09115"/>
<reference evidence="2" key="1">
    <citation type="submission" date="2008-07" db="EMBL/GenBank/DDBJ databases">
        <title>Annotation of Ajellomyces capsulatus strain H88.</title>
        <authorList>
            <person name="Champion M."/>
            <person name="Cuomo C."/>
            <person name="Ma L.-J."/>
            <person name="Henn M.R."/>
            <person name="Sil A."/>
            <person name="Goldman B."/>
            <person name="Young S.K."/>
            <person name="Kodira C.D."/>
            <person name="Zeng Q."/>
            <person name="Koehrsen M."/>
            <person name="Alvarado L."/>
            <person name="Berlin A."/>
            <person name="Borenstein D."/>
            <person name="Chen Z."/>
            <person name="Engels R."/>
            <person name="Freedman E."/>
            <person name="Gellesch M."/>
            <person name="Goldberg J."/>
            <person name="Griggs A."/>
            <person name="Gujja S."/>
            <person name="Heiman D."/>
            <person name="Hepburn T."/>
            <person name="Howarth C."/>
            <person name="Jen D."/>
            <person name="Larson L."/>
            <person name="Lewis B."/>
            <person name="Mehta T."/>
            <person name="Park D."/>
            <person name="Pearson M."/>
            <person name="Roberts A."/>
            <person name="Saif S."/>
            <person name="Shea T."/>
            <person name="Shenoy N."/>
            <person name="Sisk P."/>
            <person name="Stolte C."/>
            <person name="Sykes S."/>
            <person name="Walk T."/>
            <person name="White J."/>
            <person name="Yandava C."/>
            <person name="Klein B."/>
            <person name="McEwen J.G."/>
            <person name="Puccia R."/>
            <person name="Goldman G.H."/>
            <person name="Felipe M.S."/>
            <person name="Nino-Vega G."/>
            <person name="San-Blas G."/>
            <person name="Taylor J."/>
            <person name="Mendoza L."/>
            <person name="Galagan J."/>
            <person name="Nusbaum C."/>
            <person name="Birren B."/>
        </authorList>
    </citation>
    <scope>NUCLEOTIDE SEQUENCE [LARGE SCALE GENOMIC DNA]</scope>
    <source>
        <strain evidence="2">H88</strain>
    </source>
</reference>
<evidence type="ECO:0000313" key="1">
    <source>
        <dbReference type="EMBL" id="EGC42715.1"/>
    </source>
</evidence>
<protein>
    <submittedName>
        <fullName evidence="1">Predicted protein</fullName>
    </submittedName>
</protein>
<evidence type="ECO:0000313" key="2">
    <source>
        <dbReference type="Proteomes" id="UP000008142"/>
    </source>
</evidence>
<dbReference type="HOGENOM" id="CLU_1224457_0_0_1"/>
<dbReference type="OrthoDB" id="298344at2759"/>
<dbReference type="Proteomes" id="UP000008142">
    <property type="component" value="Unassembled WGS sequence"/>
</dbReference>
<accession>F0UDH4</accession>
<proteinExistence type="predicted"/>
<gene>
    <name evidence="1" type="ORF">HCEG_01930</name>
</gene>
<name>F0UDH4_AJEC8</name>
<dbReference type="AlphaFoldDB" id="F0UDH4"/>